<dbReference type="PANTHER" id="PTHR43060:SF15">
    <property type="entry name" value="3-HYDROXYISOBUTYRATE DEHYDROGENASE-LIKE 1, MITOCHONDRIAL-RELATED"/>
    <property type="match status" value="1"/>
</dbReference>
<sequence length="331" mass="34453">MNMSTSTTRTVGIAGLGLMGSASAQRLALAGFELRGYDVDPARCSQFANAGEPGRAAVQSLADLAVQCDVIVLAVFDTEQVEQALFGPTGIVQAAKAAAQSVAQSAARSAAQSAKVAVEAAARAAGRMPAIVCISTCDPDRIAAVAQRCAEQGVPFVESPISGTSATLAKGEAVGLVAGRDQDLELAAPVLDALCARRYAMGAPGNAARAKLAVNLVLGLNRAALAEGLQFAGQLGLDPQEFLSVLTGSAAYSRVMEVKGPAMAQRRFDPPQSRVDQSLKDFRLILEQGRSRAQHLPFAEVYVRMLEDCIAHGEAQFDNAAIIEAIGRSRD</sequence>
<dbReference type="Gene3D" id="1.10.1040.10">
    <property type="entry name" value="N-(1-d-carboxylethyl)-l-norvaline Dehydrogenase, domain 2"/>
    <property type="match status" value="1"/>
</dbReference>
<evidence type="ECO:0008006" key="8">
    <source>
        <dbReference type="Google" id="ProtNLM"/>
    </source>
</evidence>
<gene>
    <name evidence="6" type="ORF">CAL12_04470</name>
</gene>
<feature type="domain" description="6-phosphogluconate dehydrogenase NADP-binding" evidence="4">
    <location>
        <begin position="131"/>
        <end position="200"/>
    </location>
</feature>
<keyword evidence="2" id="KW-0520">NAD</keyword>
<dbReference type="GO" id="GO:0051287">
    <property type="term" value="F:NAD binding"/>
    <property type="evidence" value="ECO:0007669"/>
    <property type="project" value="InterPro"/>
</dbReference>
<dbReference type="STRING" id="1416806.CAL12_04470"/>
<dbReference type="EMBL" id="CP021108">
    <property type="protein sequence ID" value="ARP80155.1"/>
    <property type="molecule type" value="Genomic_DNA"/>
</dbReference>
<dbReference type="Pfam" id="PF14833">
    <property type="entry name" value="NAD_binding_11"/>
    <property type="match status" value="1"/>
</dbReference>
<dbReference type="InterPro" id="IPR029154">
    <property type="entry name" value="HIBADH-like_NADP-bd"/>
</dbReference>
<protein>
    <recommendedName>
        <fullName evidence="8">6-phosphogluconate dehydrogenase</fullName>
    </recommendedName>
</protein>
<dbReference type="PANTHER" id="PTHR43060">
    <property type="entry name" value="3-HYDROXYISOBUTYRATE DEHYDROGENASE-LIKE 1, MITOCHONDRIAL-RELATED"/>
    <property type="match status" value="1"/>
</dbReference>
<dbReference type="GO" id="GO:0050661">
    <property type="term" value="F:NADP binding"/>
    <property type="evidence" value="ECO:0007669"/>
    <property type="project" value="InterPro"/>
</dbReference>
<evidence type="ECO:0000256" key="3">
    <source>
        <dbReference type="PIRSR" id="PIRSR000103-1"/>
    </source>
</evidence>
<keyword evidence="7" id="KW-1185">Reference proteome</keyword>
<dbReference type="OrthoDB" id="9812907at2"/>
<dbReference type="AlphaFoldDB" id="A0A1W6YGB4"/>
<dbReference type="GO" id="GO:0016491">
    <property type="term" value="F:oxidoreductase activity"/>
    <property type="evidence" value="ECO:0007669"/>
    <property type="project" value="UniProtKB-KW"/>
</dbReference>
<dbReference type="InterPro" id="IPR013328">
    <property type="entry name" value="6PGD_dom2"/>
</dbReference>
<evidence type="ECO:0000256" key="1">
    <source>
        <dbReference type="ARBA" id="ARBA00023002"/>
    </source>
</evidence>
<reference evidence="6 7" key="1">
    <citation type="submission" date="2017-05" db="EMBL/GenBank/DDBJ databases">
        <title>Complete and WGS of Bordetella genogroups.</title>
        <authorList>
            <person name="Spilker T."/>
            <person name="LiPuma J."/>
        </authorList>
    </citation>
    <scope>NUCLEOTIDE SEQUENCE [LARGE SCALE GENOMIC DNA]</scope>
    <source>
        <strain evidence="6 7">AU19157</strain>
    </source>
</reference>
<dbReference type="PIRSF" id="PIRSF000103">
    <property type="entry name" value="HIBADH"/>
    <property type="match status" value="1"/>
</dbReference>
<dbReference type="KEGG" id="bgv:CAL12_04470"/>
<dbReference type="Gene3D" id="3.40.50.720">
    <property type="entry name" value="NAD(P)-binding Rossmann-like Domain"/>
    <property type="match status" value="1"/>
</dbReference>
<dbReference type="InterPro" id="IPR008927">
    <property type="entry name" value="6-PGluconate_DH-like_C_sf"/>
</dbReference>
<feature type="active site" evidence="3">
    <location>
        <position position="211"/>
    </location>
</feature>
<dbReference type="InterPro" id="IPR036291">
    <property type="entry name" value="NAD(P)-bd_dom_sf"/>
</dbReference>
<dbReference type="Proteomes" id="UP000194151">
    <property type="component" value="Chromosome"/>
</dbReference>
<evidence type="ECO:0000313" key="7">
    <source>
        <dbReference type="Proteomes" id="UP000194151"/>
    </source>
</evidence>
<dbReference type="InterPro" id="IPR015815">
    <property type="entry name" value="HIBADH-related"/>
</dbReference>
<dbReference type="SUPFAM" id="SSF51735">
    <property type="entry name" value="NAD(P)-binding Rossmann-fold domains"/>
    <property type="match status" value="1"/>
</dbReference>
<organism evidence="6 7">
    <name type="scientific">Bordetella genomosp. 8</name>
    <dbReference type="NCBI Taxonomy" id="1416806"/>
    <lineage>
        <taxon>Bacteria</taxon>
        <taxon>Pseudomonadati</taxon>
        <taxon>Pseudomonadota</taxon>
        <taxon>Betaproteobacteria</taxon>
        <taxon>Burkholderiales</taxon>
        <taxon>Alcaligenaceae</taxon>
        <taxon>Bordetella</taxon>
    </lineage>
</organism>
<accession>A0A1W6YGB4</accession>
<evidence type="ECO:0000259" key="4">
    <source>
        <dbReference type="Pfam" id="PF03446"/>
    </source>
</evidence>
<evidence type="ECO:0000259" key="5">
    <source>
        <dbReference type="Pfam" id="PF14833"/>
    </source>
</evidence>
<evidence type="ECO:0000313" key="6">
    <source>
        <dbReference type="EMBL" id="ARP80155.1"/>
    </source>
</evidence>
<dbReference type="InterPro" id="IPR006115">
    <property type="entry name" value="6PGDH_NADP-bd"/>
</dbReference>
<keyword evidence="1" id="KW-0560">Oxidoreductase</keyword>
<name>A0A1W6YGB4_9BORD</name>
<evidence type="ECO:0000256" key="2">
    <source>
        <dbReference type="ARBA" id="ARBA00023027"/>
    </source>
</evidence>
<dbReference type="SUPFAM" id="SSF48179">
    <property type="entry name" value="6-phosphogluconate dehydrogenase C-terminal domain-like"/>
    <property type="match status" value="1"/>
</dbReference>
<feature type="domain" description="6-phosphogluconate dehydrogenase NADP-binding" evidence="4">
    <location>
        <begin position="10"/>
        <end position="123"/>
    </location>
</feature>
<proteinExistence type="predicted"/>
<feature type="domain" description="3-hydroxyisobutyrate dehydrogenase-like NAD-binding" evidence="5">
    <location>
        <begin position="205"/>
        <end position="325"/>
    </location>
</feature>
<dbReference type="Pfam" id="PF03446">
    <property type="entry name" value="NAD_binding_2"/>
    <property type="match status" value="2"/>
</dbReference>